<dbReference type="InterPro" id="IPR014051">
    <property type="entry name" value="Phosphoesterase_HXTX"/>
</dbReference>
<evidence type="ECO:0000259" key="3">
    <source>
        <dbReference type="Pfam" id="PF02834"/>
    </source>
</evidence>
<comment type="function">
    <text evidence="2">Hydrolyzes RNA 2',3'-cyclic phosphodiester to an RNA 2'-phosphomonoester.</text>
</comment>
<feature type="short sequence motif" description="HXTX 2" evidence="2">
    <location>
        <begin position="134"/>
        <end position="137"/>
    </location>
</feature>
<dbReference type="GO" id="GO:0004113">
    <property type="term" value="F:2',3'-cyclic-nucleotide 3'-phosphodiesterase activity"/>
    <property type="evidence" value="ECO:0007669"/>
    <property type="project" value="InterPro"/>
</dbReference>
<sequence length="195" mass="21732">MNDRVRAFLAIEMPGELIADAADVQAVVRERIEPVGRGTVRWVDPRSFHLTVRFFGDLDRRGVERARDVVRGTRFDRIPVRMGKVSAFPSVSRPQVLWVGLEDGGGTLPVLVERLDHRLREAGFGPPDKPWKSHLTFGRVARGARLPDGWHEGIALPASEYRLDSIALMRSELLPTGARYTALERVTAGRDDATG</sequence>
<dbReference type="HAMAP" id="MF_01940">
    <property type="entry name" value="RNA_CPDase"/>
    <property type="match status" value="1"/>
</dbReference>
<evidence type="ECO:0000313" key="4">
    <source>
        <dbReference type="EMBL" id="MCA9727957.1"/>
    </source>
</evidence>
<dbReference type="GO" id="GO:0008664">
    <property type="term" value="F:RNA 2',3'-cyclic 3'-phosphodiesterase activity"/>
    <property type="evidence" value="ECO:0007669"/>
    <property type="project" value="UniProtKB-EC"/>
</dbReference>
<dbReference type="EMBL" id="JAGQHR010000269">
    <property type="protein sequence ID" value="MCA9727957.1"/>
    <property type="molecule type" value="Genomic_DNA"/>
</dbReference>
<dbReference type="EC" id="3.1.4.58" evidence="2"/>
<dbReference type="AlphaFoldDB" id="A0A956M0L0"/>
<dbReference type="Pfam" id="PF02834">
    <property type="entry name" value="LigT_PEase"/>
    <property type="match status" value="1"/>
</dbReference>
<dbReference type="PANTHER" id="PTHR35561:SF1">
    <property type="entry name" value="RNA 2',3'-CYCLIC PHOSPHODIESTERASE"/>
    <property type="match status" value="1"/>
</dbReference>
<dbReference type="Gene3D" id="3.90.1140.10">
    <property type="entry name" value="Cyclic phosphodiesterase"/>
    <property type="match status" value="1"/>
</dbReference>
<dbReference type="Proteomes" id="UP000697710">
    <property type="component" value="Unassembled WGS sequence"/>
</dbReference>
<organism evidence="4 5">
    <name type="scientific">Eiseniibacteriota bacterium</name>
    <dbReference type="NCBI Taxonomy" id="2212470"/>
    <lineage>
        <taxon>Bacteria</taxon>
        <taxon>Candidatus Eiseniibacteriota</taxon>
    </lineage>
</organism>
<reference evidence="4" key="1">
    <citation type="submission" date="2020-04" db="EMBL/GenBank/DDBJ databases">
        <authorList>
            <person name="Zhang T."/>
        </authorList>
    </citation>
    <scope>NUCLEOTIDE SEQUENCE</scope>
    <source>
        <strain evidence="4">HKST-UBA01</strain>
    </source>
</reference>
<comment type="caution">
    <text evidence="4">The sequence shown here is derived from an EMBL/GenBank/DDBJ whole genome shotgun (WGS) entry which is preliminary data.</text>
</comment>
<proteinExistence type="inferred from homology"/>
<feature type="short sequence motif" description="HXTX 1" evidence="2">
    <location>
        <begin position="49"/>
        <end position="52"/>
    </location>
</feature>
<keyword evidence="1 2" id="KW-0378">Hydrolase</keyword>
<feature type="active site" description="Proton donor" evidence="2">
    <location>
        <position position="49"/>
    </location>
</feature>
<comment type="catalytic activity">
    <reaction evidence="2">
        <text>a 3'-end 2',3'-cyclophospho-ribonucleotide-RNA + H2O = a 3'-end 2'-phospho-ribonucleotide-RNA + H(+)</text>
        <dbReference type="Rhea" id="RHEA:11828"/>
        <dbReference type="Rhea" id="RHEA-COMP:10464"/>
        <dbReference type="Rhea" id="RHEA-COMP:17353"/>
        <dbReference type="ChEBI" id="CHEBI:15377"/>
        <dbReference type="ChEBI" id="CHEBI:15378"/>
        <dbReference type="ChEBI" id="CHEBI:83064"/>
        <dbReference type="ChEBI" id="CHEBI:173113"/>
        <dbReference type="EC" id="3.1.4.58"/>
    </reaction>
</comment>
<evidence type="ECO:0000256" key="2">
    <source>
        <dbReference type="HAMAP-Rule" id="MF_01940"/>
    </source>
</evidence>
<comment type="similarity">
    <text evidence="2">Belongs to the 2H phosphoesterase superfamily. ThpR family.</text>
</comment>
<protein>
    <recommendedName>
        <fullName evidence="2">RNA 2',3'-cyclic phosphodiesterase</fullName>
        <shortName evidence="2">RNA 2',3'-CPDase</shortName>
        <ecNumber evidence="2">3.1.4.58</ecNumber>
    </recommendedName>
</protein>
<dbReference type="InterPro" id="IPR009097">
    <property type="entry name" value="Cyclic_Pdiesterase"/>
</dbReference>
<dbReference type="InterPro" id="IPR004175">
    <property type="entry name" value="RNA_CPDase"/>
</dbReference>
<accession>A0A956M0L0</accession>
<dbReference type="PANTHER" id="PTHR35561">
    <property type="entry name" value="RNA 2',3'-CYCLIC PHOSPHODIESTERASE"/>
    <property type="match status" value="1"/>
</dbReference>
<dbReference type="NCBIfam" id="TIGR02258">
    <property type="entry name" value="2_5_ligase"/>
    <property type="match status" value="1"/>
</dbReference>
<dbReference type="SUPFAM" id="SSF55144">
    <property type="entry name" value="LigT-like"/>
    <property type="match status" value="1"/>
</dbReference>
<reference evidence="4" key="2">
    <citation type="journal article" date="2021" name="Microbiome">
        <title>Successional dynamics and alternative stable states in a saline activated sludge microbial community over 9 years.</title>
        <authorList>
            <person name="Wang Y."/>
            <person name="Ye J."/>
            <person name="Ju F."/>
            <person name="Liu L."/>
            <person name="Boyd J.A."/>
            <person name="Deng Y."/>
            <person name="Parks D.H."/>
            <person name="Jiang X."/>
            <person name="Yin X."/>
            <person name="Woodcroft B.J."/>
            <person name="Tyson G.W."/>
            <person name="Hugenholtz P."/>
            <person name="Polz M.F."/>
            <person name="Zhang T."/>
        </authorList>
    </citation>
    <scope>NUCLEOTIDE SEQUENCE</scope>
    <source>
        <strain evidence="4">HKST-UBA01</strain>
    </source>
</reference>
<evidence type="ECO:0000256" key="1">
    <source>
        <dbReference type="ARBA" id="ARBA00022801"/>
    </source>
</evidence>
<evidence type="ECO:0000313" key="5">
    <source>
        <dbReference type="Proteomes" id="UP000697710"/>
    </source>
</evidence>
<feature type="domain" description="Phosphoesterase HXTX" evidence="3">
    <location>
        <begin position="25"/>
        <end position="98"/>
    </location>
</feature>
<feature type="active site" description="Proton acceptor" evidence="2">
    <location>
        <position position="134"/>
    </location>
</feature>
<gene>
    <name evidence="4" type="primary">thpR</name>
    <name evidence="4" type="ORF">KC729_09765</name>
</gene>
<name>A0A956M0L0_UNCEI</name>